<evidence type="ECO:0000256" key="3">
    <source>
        <dbReference type="ARBA" id="ARBA00012721"/>
    </source>
</evidence>
<organism evidence="8">
    <name type="scientific">uncultured prokaryote</name>
    <dbReference type="NCBI Taxonomy" id="198431"/>
    <lineage>
        <taxon>unclassified sequences</taxon>
        <taxon>environmental samples</taxon>
    </lineage>
</organism>
<accession>H5SPJ2</accession>
<evidence type="ECO:0000256" key="2">
    <source>
        <dbReference type="ARBA" id="ARBA00005169"/>
    </source>
</evidence>
<dbReference type="FunFam" id="3.10.20.810:FF:000001">
    <property type="entry name" value="Histidine biosynthesis bifunctional protein HisIE"/>
    <property type="match status" value="1"/>
</dbReference>
<dbReference type="NCBIfam" id="NF000768">
    <property type="entry name" value="PRK00051.1"/>
    <property type="match status" value="1"/>
</dbReference>
<dbReference type="GO" id="GO:0004635">
    <property type="term" value="F:phosphoribosyl-AMP cyclohydrolase activity"/>
    <property type="evidence" value="ECO:0007669"/>
    <property type="project" value="UniProtKB-EC"/>
</dbReference>
<comment type="pathway">
    <text evidence="2">Amino-acid biosynthesis; L-histidine biosynthesis; L-histidine from 5-phospho-alpha-D-ribose 1-diphosphate: step 3/9.</text>
</comment>
<dbReference type="PANTHER" id="PTHR42945:SF1">
    <property type="entry name" value="HISTIDINE BIOSYNTHESIS BIFUNCTIONAL PROTEIN HIS7"/>
    <property type="match status" value="1"/>
</dbReference>
<dbReference type="InterPro" id="IPR002496">
    <property type="entry name" value="PRib_AMP_CycHydrolase_dom"/>
</dbReference>
<reference evidence="8" key="2">
    <citation type="journal article" date="2012" name="PLoS ONE">
        <title>A Deeply Branching Thermophilic Bacterium with an Ancient Acetyl-CoA Pathway Dominates a Subsurface Ecosystem.</title>
        <authorList>
            <person name="Takami H."/>
            <person name="Noguchi H."/>
            <person name="Takaki Y."/>
            <person name="Uchiyama I."/>
            <person name="Toyoda A."/>
            <person name="Nishi S."/>
            <person name="Chee G.-J."/>
            <person name="Arai W."/>
            <person name="Nunoura T."/>
            <person name="Itoh T."/>
            <person name="Hattori M."/>
            <person name="Takai K."/>
        </authorList>
    </citation>
    <scope>NUCLEOTIDE SEQUENCE</scope>
</reference>
<dbReference type="UniPathway" id="UPA00031">
    <property type="reaction ID" value="UER00008"/>
</dbReference>
<sequence>MAEQDVIRFDDKGLIPAVVQDADTGEVLVLAWMNRESIEHTYRTGHVTFWSRSRNELWEKGATSGNYLELVGIYKNCEANSFLVKARPKGPTCHTGNRSCYYRPFDPDVDLPSASPS</sequence>
<dbReference type="AlphaFoldDB" id="H5SPJ2"/>
<evidence type="ECO:0000256" key="5">
    <source>
        <dbReference type="ARBA" id="ARBA00022801"/>
    </source>
</evidence>
<feature type="domain" description="Phosphoribosyl-AMP cyclohydrolase" evidence="7">
    <location>
        <begin position="30"/>
        <end position="102"/>
    </location>
</feature>
<dbReference type="EC" id="3.5.4.19" evidence="3"/>
<gene>
    <name evidence="8" type="ORF">HGMM_F54D01C05</name>
</gene>
<dbReference type="EMBL" id="AP011793">
    <property type="protein sequence ID" value="BAL58078.1"/>
    <property type="molecule type" value="Genomic_DNA"/>
</dbReference>
<evidence type="ECO:0000256" key="4">
    <source>
        <dbReference type="ARBA" id="ARBA00022605"/>
    </source>
</evidence>
<dbReference type="SUPFAM" id="SSF141734">
    <property type="entry name" value="HisI-like"/>
    <property type="match status" value="1"/>
</dbReference>
<dbReference type="GO" id="GO:0000105">
    <property type="term" value="P:L-histidine biosynthetic process"/>
    <property type="evidence" value="ECO:0007669"/>
    <property type="project" value="UniProtKB-UniPathway"/>
</dbReference>
<name>H5SPJ2_9ZZZZ</name>
<keyword evidence="5 8" id="KW-0378">Hydrolase</keyword>
<evidence type="ECO:0000313" key="8">
    <source>
        <dbReference type="EMBL" id="BAL58078.1"/>
    </source>
</evidence>
<evidence type="ECO:0000259" key="7">
    <source>
        <dbReference type="Pfam" id="PF01502"/>
    </source>
</evidence>
<evidence type="ECO:0000256" key="1">
    <source>
        <dbReference type="ARBA" id="ARBA00000024"/>
    </source>
</evidence>
<comment type="catalytic activity">
    <reaction evidence="1">
        <text>1-(5-phospho-beta-D-ribosyl)-5'-AMP + H2O = 1-(5-phospho-beta-D-ribosyl)-5-[(5-phospho-beta-D-ribosylamino)methylideneamino]imidazole-4-carboxamide</text>
        <dbReference type="Rhea" id="RHEA:20049"/>
        <dbReference type="ChEBI" id="CHEBI:15377"/>
        <dbReference type="ChEBI" id="CHEBI:58435"/>
        <dbReference type="ChEBI" id="CHEBI:59457"/>
        <dbReference type="EC" id="3.5.4.19"/>
    </reaction>
</comment>
<dbReference type="PANTHER" id="PTHR42945">
    <property type="entry name" value="HISTIDINE BIOSYNTHESIS BIFUNCTIONAL PROTEIN"/>
    <property type="match status" value="1"/>
</dbReference>
<keyword evidence="4" id="KW-0028">Amino-acid biosynthesis</keyword>
<evidence type="ECO:0000256" key="6">
    <source>
        <dbReference type="ARBA" id="ARBA00023102"/>
    </source>
</evidence>
<dbReference type="GO" id="GO:0004636">
    <property type="term" value="F:phosphoribosyl-ATP diphosphatase activity"/>
    <property type="evidence" value="ECO:0007669"/>
    <property type="project" value="UniProtKB-ARBA"/>
</dbReference>
<dbReference type="Gene3D" id="3.10.20.810">
    <property type="entry name" value="Phosphoribosyl-AMP cyclohydrolase"/>
    <property type="match status" value="1"/>
</dbReference>
<dbReference type="Pfam" id="PF01502">
    <property type="entry name" value="PRA-CH"/>
    <property type="match status" value="1"/>
</dbReference>
<reference evidence="8" key="1">
    <citation type="journal article" date="2005" name="Environ. Microbiol.">
        <title>Genetic and functional properties of uncultivated thermophilic crenarchaeotes from a subsurface gold mine as revealed by analysis of genome fragments.</title>
        <authorList>
            <person name="Nunoura T."/>
            <person name="Hirayama H."/>
            <person name="Takami H."/>
            <person name="Oida H."/>
            <person name="Nishi S."/>
            <person name="Shimamura S."/>
            <person name="Suzuki Y."/>
            <person name="Inagaki F."/>
            <person name="Takai K."/>
            <person name="Nealson K.H."/>
            <person name="Horikoshi K."/>
        </authorList>
    </citation>
    <scope>NUCLEOTIDE SEQUENCE</scope>
</reference>
<protein>
    <recommendedName>
        <fullName evidence="3">phosphoribosyl-AMP cyclohydrolase</fullName>
        <ecNumber evidence="3">3.5.4.19</ecNumber>
    </recommendedName>
</protein>
<proteinExistence type="predicted"/>
<keyword evidence="6" id="KW-0368">Histidine biosynthesis</keyword>
<dbReference type="InterPro" id="IPR038019">
    <property type="entry name" value="PRib_AMP_CycHydrolase_sf"/>
</dbReference>